<dbReference type="Proteomes" id="UP000260644">
    <property type="component" value="Unassembled WGS sequence"/>
</dbReference>
<feature type="signal peptide" evidence="1">
    <location>
        <begin position="1"/>
        <end position="22"/>
    </location>
</feature>
<gene>
    <name evidence="2" type="ORF">DVR12_26420</name>
</gene>
<name>A0A3E1Y344_9BACT</name>
<proteinExistence type="predicted"/>
<dbReference type="EMBL" id="QPMM01000018">
    <property type="protein sequence ID" value="RFS18917.1"/>
    <property type="molecule type" value="Genomic_DNA"/>
</dbReference>
<feature type="chain" id="PRO_5017549386" description="DUF3887 domain-containing protein" evidence="1">
    <location>
        <begin position="23"/>
        <end position="156"/>
    </location>
</feature>
<keyword evidence="1" id="KW-0732">Signal</keyword>
<accession>A0A3E1Y344</accession>
<organism evidence="2 3">
    <name type="scientific">Chitinophaga silvatica</name>
    <dbReference type="NCBI Taxonomy" id="2282649"/>
    <lineage>
        <taxon>Bacteria</taxon>
        <taxon>Pseudomonadati</taxon>
        <taxon>Bacteroidota</taxon>
        <taxon>Chitinophagia</taxon>
        <taxon>Chitinophagales</taxon>
        <taxon>Chitinophagaceae</taxon>
        <taxon>Chitinophaga</taxon>
    </lineage>
</organism>
<evidence type="ECO:0008006" key="4">
    <source>
        <dbReference type="Google" id="ProtNLM"/>
    </source>
</evidence>
<evidence type="ECO:0000313" key="3">
    <source>
        <dbReference type="Proteomes" id="UP000260644"/>
    </source>
</evidence>
<evidence type="ECO:0000313" key="2">
    <source>
        <dbReference type="EMBL" id="RFS18917.1"/>
    </source>
</evidence>
<evidence type="ECO:0000256" key="1">
    <source>
        <dbReference type="SAM" id="SignalP"/>
    </source>
</evidence>
<sequence length="156" mass="18215">MKTLHILILLGIANVISLNSMAQTSNENVVRAFLNTIFTTQEVDEIVVANKYFCFDPLNENLNEVKKLERHKIFSAFLKETKNKYQDLYNDTIPIIPYSQLPSSYKVPFDKNIQNEIVAVKFRNEKIMYIWLKNSKIMACDLYIQKDADSAYFITF</sequence>
<dbReference type="RefSeq" id="WP_116978818.1">
    <property type="nucleotide sequence ID" value="NZ_QPMM01000018.1"/>
</dbReference>
<keyword evidence="3" id="KW-1185">Reference proteome</keyword>
<dbReference type="AlphaFoldDB" id="A0A3E1Y344"/>
<protein>
    <recommendedName>
        <fullName evidence="4">DUF3887 domain-containing protein</fullName>
    </recommendedName>
</protein>
<reference evidence="2 3" key="1">
    <citation type="submission" date="2018-07" db="EMBL/GenBank/DDBJ databases">
        <title>Chitinophaga K2CV101002-2 sp. nov., isolated from a monsoon evergreen broad-leaved forest soil.</title>
        <authorList>
            <person name="Lv Y."/>
        </authorList>
    </citation>
    <scope>NUCLEOTIDE SEQUENCE [LARGE SCALE GENOMIC DNA]</scope>
    <source>
        <strain evidence="2 3">GDMCC 1.1288</strain>
    </source>
</reference>
<comment type="caution">
    <text evidence="2">The sequence shown here is derived from an EMBL/GenBank/DDBJ whole genome shotgun (WGS) entry which is preliminary data.</text>
</comment>